<dbReference type="InterPro" id="IPR049996">
    <property type="entry name" value="Slr7037-like"/>
</dbReference>
<sequence>MIHFQDLQEWQDSTVDEGIFNLNVRSLEGQTAYEYLFYSNKLKRTNTGIVSRGIINTYAFLEHGGWWCSGVDPLNNWEPMLWGCFKPRRPRIDFEKRKAIKYEHPPKTETRIFLLLVPDHIWQKVSARYGISITEEDKKRSFWHWAWKHNVPIIITEGAKKAGALLTAGFAAIALPGIYGGYRTLKDEEGNQIGKPYLIPDLQCFATLGREIYFCFDRDQKQKTIRSVNKAIEKTGYLFTQSGCKVRVICLPGPEKGVDDFIMAHGAETFDVLYQAAKLLESWQAQSFTELTYPTAIKVNRRYLGDISIPNDAKLVALKSAKGTGKTQLLEAIVSKALAANKWVLVIGHRVQLVEALCHRFGIPYVTEIRTEPSGAALGYGLCIDSLHPGSQARFNAENWHDGVVILDECEQVIWHALNSSTCQTERVAILKQLKSLLYNVLHSSSGQVYLADADLSDLSIDFVRSLSSTNVEPCIVVNEWQPGLDECWEVYNYQGKDPSGLVEALEKHIAGGGKPFVVCSAQRAKSQWGTRTLERHFNKLFPRKQILRIDSETIADPSHPAYVCVTNLNIILQLYDIVLASPSIETGVSLDLKGHFTSVWGIFQGVQAESSARQALARL</sequence>
<name>A0A6N8G211_9CHRO</name>
<dbReference type="SUPFAM" id="SSF52540">
    <property type="entry name" value="P-loop containing nucleoside triphosphate hydrolases"/>
    <property type="match status" value="1"/>
</dbReference>
<keyword evidence="3" id="KW-1185">Reference proteome</keyword>
<feature type="non-terminal residue" evidence="2">
    <location>
        <position position="620"/>
    </location>
</feature>
<dbReference type="PANTHER" id="PTHR34985">
    <property type="entry name" value="SLR0554 PROTEIN"/>
    <property type="match status" value="1"/>
</dbReference>
<dbReference type="InterPro" id="IPR024385">
    <property type="entry name" value="DUF3854"/>
</dbReference>
<dbReference type="EMBL" id="NAPY01000082">
    <property type="protein sequence ID" value="MUL39448.1"/>
    <property type="molecule type" value="Genomic_DNA"/>
</dbReference>
<dbReference type="InterPro" id="IPR027417">
    <property type="entry name" value="P-loop_NTPase"/>
</dbReference>
<organism evidence="2 3">
    <name type="scientific">Gloeocapsopsis dulcis AAB1 = 1H9</name>
    <dbReference type="NCBI Taxonomy" id="1433147"/>
    <lineage>
        <taxon>Bacteria</taxon>
        <taxon>Bacillati</taxon>
        <taxon>Cyanobacteriota</taxon>
        <taxon>Cyanophyceae</taxon>
        <taxon>Oscillatoriophycideae</taxon>
        <taxon>Chroococcales</taxon>
        <taxon>Chroococcaceae</taxon>
        <taxon>Gloeocapsopsis</taxon>
        <taxon>Gloeocapsopsis dulcis</taxon>
    </lineage>
</organism>
<dbReference type="Pfam" id="PF12965">
    <property type="entry name" value="DUF3854"/>
    <property type="match status" value="1"/>
</dbReference>
<reference evidence="2 3" key="1">
    <citation type="journal article" date="2019" name="Front. Microbiol.">
        <title>Genomic Features for Desiccation Tolerance and Sugar Biosynthesis in the Extremophile Gloeocapsopsis sp. UTEX B3054.</title>
        <authorList>
            <person name="Urrejola C."/>
            <person name="Alcorta J."/>
            <person name="Salas L."/>
            <person name="Vasquez M."/>
            <person name="Polz M.F."/>
            <person name="Vicuna R."/>
            <person name="Diez B."/>
        </authorList>
    </citation>
    <scope>NUCLEOTIDE SEQUENCE [LARGE SCALE GENOMIC DNA]</scope>
    <source>
        <strain evidence="2 3">1H9</strain>
    </source>
</reference>
<evidence type="ECO:0000313" key="2">
    <source>
        <dbReference type="EMBL" id="MUL39448.1"/>
    </source>
</evidence>
<keyword evidence="2" id="KW-0347">Helicase</keyword>
<dbReference type="CDD" id="cd01029">
    <property type="entry name" value="TOPRIM_primases"/>
    <property type="match status" value="1"/>
</dbReference>
<keyword evidence="2" id="KW-0067">ATP-binding</keyword>
<dbReference type="OrthoDB" id="473036at2"/>
<proteinExistence type="predicted"/>
<dbReference type="GO" id="GO:0004386">
    <property type="term" value="F:helicase activity"/>
    <property type="evidence" value="ECO:0007669"/>
    <property type="project" value="UniProtKB-KW"/>
</dbReference>
<evidence type="ECO:0000259" key="1">
    <source>
        <dbReference type="Pfam" id="PF12965"/>
    </source>
</evidence>
<dbReference type="PANTHER" id="PTHR34985:SF1">
    <property type="entry name" value="SLR0554 PROTEIN"/>
    <property type="match status" value="1"/>
</dbReference>
<protein>
    <submittedName>
        <fullName evidence="2">Bifunctional DNA primase/helicase</fullName>
    </submittedName>
</protein>
<dbReference type="AlphaFoldDB" id="A0A6N8G211"/>
<dbReference type="NCBIfam" id="NF042913">
    <property type="entry name" value="CyRepA1"/>
    <property type="match status" value="1"/>
</dbReference>
<evidence type="ECO:0000313" key="3">
    <source>
        <dbReference type="Proteomes" id="UP000441797"/>
    </source>
</evidence>
<gene>
    <name evidence="2" type="ORF">BWI75_25050</name>
</gene>
<dbReference type="RefSeq" id="WP_155707494.1">
    <property type="nucleotide sequence ID" value="NZ_CAWPEY010000091.1"/>
</dbReference>
<dbReference type="Gene3D" id="3.40.1360.10">
    <property type="match status" value="1"/>
</dbReference>
<dbReference type="InterPro" id="IPR034154">
    <property type="entry name" value="TOPRIM_DnaG/twinkle"/>
</dbReference>
<keyword evidence="2" id="KW-0547">Nucleotide-binding</keyword>
<comment type="caution">
    <text evidence="2">The sequence shown here is derived from an EMBL/GenBank/DDBJ whole genome shotgun (WGS) entry which is preliminary data.</text>
</comment>
<keyword evidence="2" id="KW-0378">Hydrolase</keyword>
<accession>A0A6N8G211</accession>
<dbReference type="Proteomes" id="UP000441797">
    <property type="component" value="Unassembled WGS sequence"/>
</dbReference>
<feature type="domain" description="DUF3854" evidence="1">
    <location>
        <begin position="142"/>
        <end position="268"/>
    </location>
</feature>